<proteinExistence type="predicted"/>
<dbReference type="AlphaFoldDB" id="A0A3S5ARL1"/>
<reference evidence="1" key="1">
    <citation type="submission" date="2018-11" db="EMBL/GenBank/DDBJ databases">
        <authorList>
            <consortium name="Pathogen Informatics"/>
        </authorList>
    </citation>
    <scope>NUCLEOTIDE SEQUENCE</scope>
</reference>
<evidence type="ECO:0000313" key="1">
    <source>
        <dbReference type="EMBL" id="VEL43546.1"/>
    </source>
</evidence>
<dbReference type="Proteomes" id="UP000784294">
    <property type="component" value="Unassembled WGS sequence"/>
</dbReference>
<dbReference type="EMBL" id="CAAALY010282516">
    <property type="protein sequence ID" value="VEL43546.1"/>
    <property type="molecule type" value="Genomic_DNA"/>
</dbReference>
<comment type="caution">
    <text evidence="1">The sequence shown here is derived from an EMBL/GenBank/DDBJ whole genome shotgun (WGS) entry which is preliminary data.</text>
</comment>
<name>A0A3S5ARL1_9PLAT</name>
<gene>
    <name evidence="1" type="ORF">PXEA_LOCUS36986</name>
</gene>
<organism evidence="1 2">
    <name type="scientific">Protopolystoma xenopodis</name>
    <dbReference type="NCBI Taxonomy" id="117903"/>
    <lineage>
        <taxon>Eukaryota</taxon>
        <taxon>Metazoa</taxon>
        <taxon>Spiralia</taxon>
        <taxon>Lophotrochozoa</taxon>
        <taxon>Platyhelminthes</taxon>
        <taxon>Monogenea</taxon>
        <taxon>Polyopisthocotylea</taxon>
        <taxon>Polystomatidea</taxon>
        <taxon>Polystomatidae</taxon>
        <taxon>Protopolystoma</taxon>
    </lineage>
</organism>
<sequence>MDDSIRGPVSGVRYRRHVEPLAIGQSTIFAGGAVC</sequence>
<accession>A0A3S5ARL1</accession>
<keyword evidence="2" id="KW-1185">Reference proteome</keyword>
<protein>
    <submittedName>
        <fullName evidence="1">Uncharacterized protein</fullName>
    </submittedName>
</protein>
<evidence type="ECO:0000313" key="2">
    <source>
        <dbReference type="Proteomes" id="UP000784294"/>
    </source>
</evidence>